<reference evidence="2 3" key="1">
    <citation type="journal article" date="2018" name="Proc. R. Soc. B">
        <title>A non-coding region near Follistatin controls head colour polymorphism in the Gouldian finch.</title>
        <authorList>
            <person name="Toomey M.B."/>
            <person name="Marques C.I."/>
            <person name="Andrade P."/>
            <person name="Araujo P.M."/>
            <person name="Sabatino S."/>
            <person name="Gazda M.A."/>
            <person name="Afonso S."/>
            <person name="Lopes R.J."/>
            <person name="Corbo J.C."/>
            <person name="Carneiro M."/>
        </authorList>
    </citation>
    <scope>NUCLEOTIDE SEQUENCE [LARGE SCALE GENOMIC DNA]</scope>
    <source>
        <strain evidence="2">Red01</strain>
        <tissue evidence="2">Muscle</tissue>
    </source>
</reference>
<dbReference type="EMBL" id="QUSF01000002">
    <property type="protein sequence ID" value="RLW12392.1"/>
    <property type="molecule type" value="Genomic_DNA"/>
</dbReference>
<evidence type="ECO:0000313" key="3">
    <source>
        <dbReference type="Proteomes" id="UP000276834"/>
    </source>
</evidence>
<protein>
    <submittedName>
        <fullName evidence="2">Uncharacterized protein</fullName>
    </submittedName>
</protein>
<feature type="region of interest" description="Disordered" evidence="1">
    <location>
        <begin position="1"/>
        <end position="20"/>
    </location>
</feature>
<dbReference type="Proteomes" id="UP000276834">
    <property type="component" value="Unassembled WGS sequence"/>
</dbReference>
<gene>
    <name evidence="2" type="ORF">DV515_00000825</name>
</gene>
<name>A0A3L8T094_CHLGU</name>
<dbReference type="AlphaFoldDB" id="A0A3L8T094"/>
<keyword evidence="3" id="KW-1185">Reference proteome</keyword>
<comment type="caution">
    <text evidence="2">The sequence shown here is derived from an EMBL/GenBank/DDBJ whole genome shotgun (WGS) entry which is preliminary data.</text>
</comment>
<accession>A0A3L8T094</accession>
<sequence length="144" mass="15689">MHKFGTRSRDERGAGWNNYRSSIPGKCDSHEIIICLTSGIINDGGNFKAQYLVIRPAADAGLLSPTDTNGIEDVVIPLTEEQAGGKLSRGNNQLLLDSLPVHIFPRRFRGRKGQPQILSSAGETFKTLSILTSESDVNAQNHSK</sequence>
<proteinExistence type="predicted"/>
<evidence type="ECO:0000313" key="2">
    <source>
        <dbReference type="EMBL" id="RLW12392.1"/>
    </source>
</evidence>
<organism evidence="2 3">
    <name type="scientific">Chloebia gouldiae</name>
    <name type="common">Gouldian finch</name>
    <name type="synonym">Erythrura gouldiae</name>
    <dbReference type="NCBI Taxonomy" id="44316"/>
    <lineage>
        <taxon>Eukaryota</taxon>
        <taxon>Metazoa</taxon>
        <taxon>Chordata</taxon>
        <taxon>Craniata</taxon>
        <taxon>Vertebrata</taxon>
        <taxon>Euteleostomi</taxon>
        <taxon>Archelosauria</taxon>
        <taxon>Archosauria</taxon>
        <taxon>Dinosauria</taxon>
        <taxon>Saurischia</taxon>
        <taxon>Theropoda</taxon>
        <taxon>Coelurosauria</taxon>
        <taxon>Aves</taxon>
        <taxon>Neognathae</taxon>
        <taxon>Neoaves</taxon>
        <taxon>Telluraves</taxon>
        <taxon>Australaves</taxon>
        <taxon>Passeriformes</taxon>
        <taxon>Passeroidea</taxon>
        <taxon>Passeridae</taxon>
        <taxon>Chloebia</taxon>
    </lineage>
</organism>
<evidence type="ECO:0000256" key="1">
    <source>
        <dbReference type="SAM" id="MobiDB-lite"/>
    </source>
</evidence>